<evidence type="ECO:0000256" key="2">
    <source>
        <dbReference type="SAM" id="Phobius"/>
    </source>
</evidence>
<accession>A0ABN3IEA4</accession>
<evidence type="ECO:0008006" key="5">
    <source>
        <dbReference type="Google" id="ProtNLM"/>
    </source>
</evidence>
<evidence type="ECO:0000256" key="1">
    <source>
        <dbReference type="SAM" id="MobiDB-lite"/>
    </source>
</evidence>
<feature type="compositionally biased region" description="Basic and acidic residues" evidence="1">
    <location>
        <begin position="15"/>
        <end position="26"/>
    </location>
</feature>
<proteinExistence type="predicted"/>
<evidence type="ECO:0000313" key="4">
    <source>
        <dbReference type="Proteomes" id="UP001501231"/>
    </source>
</evidence>
<feature type="transmembrane region" description="Helical" evidence="2">
    <location>
        <begin position="222"/>
        <end position="245"/>
    </location>
</feature>
<name>A0ABN3IEA4_9ACTN</name>
<feature type="transmembrane region" description="Helical" evidence="2">
    <location>
        <begin position="77"/>
        <end position="96"/>
    </location>
</feature>
<organism evidence="3 4">
    <name type="scientific">Actinomadura vinacea</name>
    <dbReference type="NCBI Taxonomy" id="115336"/>
    <lineage>
        <taxon>Bacteria</taxon>
        <taxon>Bacillati</taxon>
        <taxon>Actinomycetota</taxon>
        <taxon>Actinomycetes</taxon>
        <taxon>Streptosporangiales</taxon>
        <taxon>Thermomonosporaceae</taxon>
        <taxon>Actinomadura</taxon>
    </lineage>
</organism>
<feature type="transmembrane region" description="Helical" evidence="2">
    <location>
        <begin position="187"/>
        <end position="210"/>
    </location>
</feature>
<comment type="caution">
    <text evidence="3">The sequence shown here is derived from an EMBL/GenBank/DDBJ whole genome shotgun (WGS) entry which is preliminary data.</text>
</comment>
<gene>
    <name evidence="3" type="ORF">GCM10010191_05660</name>
</gene>
<keyword evidence="2" id="KW-0812">Transmembrane</keyword>
<evidence type="ECO:0000313" key="3">
    <source>
        <dbReference type="EMBL" id="GAA2401262.1"/>
    </source>
</evidence>
<protein>
    <recommendedName>
        <fullName evidence="5">Sulfatase</fullName>
    </recommendedName>
</protein>
<dbReference type="Gene3D" id="3.40.720.10">
    <property type="entry name" value="Alkaline Phosphatase, subunit A"/>
    <property type="match status" value="1"/>
</dbReference>
<dbReference type="SUPFAM" id="SSF53649">
    <property type="entry name" value="Alkaline phosphatase-like"/>
    <property type="match status" value="1"/>
</dbReference>
<feature type="compositionally biased region" description="Low complexity" evidence="1">
    <location>
        <begin position="28"/>
        <end position="45"/>
    </location>
</feature>
<reference evidence="4" key="1">
    <citation type="journal article" date="2019" name="Int. J. Syst. Evol. Microbiol.">
        <title>The Global Catalogue of Microorganisms (GCM) 10K type strain sequencing project: providing services to taxonomists for standard genome sequencing and annotation.</title>
        <authorList>
            <consortium name="The Broad Institute Genomics Platform"/>
            <consortium name="The Broad Institute Genome Sequencing Center for Infectious Disease"/>
            <person name="Wu L."/>
            <person name="Ma J."/>
        </authorList>
    </citation>
    <scope>NUCLEOTIDE SEQUENCE [LARGE SCALE GENOMIC DNA]</scope>
    <source>
        <strain evidence="4">JCM 3325</strain>
    </source>
</reference>
<keyword evidence="4" id="KW-1185">Reference proteome</keyword>
<keyword evidence="2" id="KW-1133">Transmembrane helix</keyword>
<feature type="region of interest" description="Disordered" evidence="1">
    <location>
        <begin position="13"/>
        <end position="47"/>
    </location>
</feature>
<dbReference type="InterPro" id="IPR017850">
    <property type="entry name" value="Alkaline_phosphatase_core_sf"/>
</dbReference>
<feature type="transmembrane region" description="Helical" evidence="2">
    <location>
        <begin position="134"/>
        <end position="158"/>
    </location>
</feature>
<dbReference type="Proteomes" id="UP001501231">
    <property type="component" value="Unassembled WGS sequence"/>
</dbReference>
<feature type="transmembrane region" description="Helical" evidence="2">
    <location>
        <begin position="108"/>
        <end position="127"/>
    </location>
</feature>
<sequence length="608" mass="65279">MFTGNIGLRMGRTSGLKEELMEEARPEPLAGDDAGALPDDGAADGVETNAADGVETDAAAPADEDQAGDGVSVVRRVATWTITVLAGVFVLGALVAPFKVGRLEPGAFARLPVEGLLLVAVVVLAPARVRRPVALLAGAGIGLMAVMKAVDMGFYQVLNRPFDPVLDWVLVGSGVEFLDQSVGRGGAIAAVIGIVLLIGAVLSLMALSVLRLTRLVIRHNAAATCGIGVLGTAWVACAALGAQLVPGVPVASKNTAALTWAHTRQVANSIRDRQAFAKQAAVDAFRDTPGQNLLGGLRGKDVLLAFVESYGRSAVEDPRFASQVGAVLDDGSRRLRKAGFASRSGWLTSPTTGGGSWLAHSTLLSGLWVDNQQRYRSLVSSDRLTLNNAFRRADWRSVAFVPGVTRAWPEGDFFGYDQVYNAYQLGYRGPPFGFATMPDQYTLQAFQRLERSKPNHAPVMAEIPLVSSHAPWAPLPELVDWKDLGDGSVFRPIAKAGKRRATVWRDPARVRNEYRRSIEYTLGSLISYMEKYGDDDLVLVFLGDHQPVPIVTGEGASRDVPITVVARDPAVLDRISGWGWQDGLKPGPKAPVWPMHTFRDRFLTAFAR</sequence>
<dbReference type="EMBL" id="BAAARW010000002">
    <property type="protein sequence ID" value="GAA2401262.1"/>
    <property type="molecule type" value="Genomic_DNA"/>
</dbReference>
<keyword evidence="2" id="KW-0472">Membrane</keyword>